<feature type="compositionally biased region" description="Polar residues" evidence="1">
    <location>
        <begin position="66"/>
        <end position="78"/>
    </location>
</feature>
<sequence length="86" mass="9225">MTIISPSGLAATTASANLTCNTWKPSAARPPPQSRPLPPPTSLATQGSPVMSDYRQMPPHWIRPSPSHTPTPLATQEVQRSRIGLE</sequence>
<accession>A0A9D3Z4T3</accession>
<protein>
    <submittedName>
        <fullName evidence="2">Uncharacterized protein</fullName>
    </submittedName>
</protein>
<proteinExistence type="predicted"/>
<reference evidence="2" key="1">
    <citation type="journal article" date="2019" name="bioRxiv">
        <title>The Genome of the Zebra Mussel, Dreissena polymorpha: A Resource for Invasive Species Research.</title>
        <authorList>
            <person name="McCartney M.A."/>
            <person name="Auch B."/>
            <person name="Kono T."/>
            <person name="Mallez S."/>
            <person name="Zhang Y."/>
            <person name="Obille A."/>
            <person name="Becker A."/>
            <person name="Abrahante J.E."/>
            <person name="Garbe J."/>
            <person name="Badalamenti J.P."/>
            <person name="Herman A."/>
            <person name="Mangelson H."/>
            <person name="Liachko I."/>
            <person name="Sullivan S."/>
            <person name="Sone E.D."/>
            <person name="Koren S."/>
            <person name="Silverstein K.A.T."/>
            <person name="Beckman K.B."/>
            <person name="Gohl D.M."/>
        </authorList>
    </citation>
    <scope>NUCLEOTIDE SEQUENCE</scope>
    <source>
        <strain evidence="2">Duluth1</strain>
        <tissue evidence="2">Whole animal</tissue>
    </source>
</reference>
<gene>
    <name evidence="2" type="ORF">DPMN_069767</name>
</gene>
<organism evidence="2 3">
    <name type="scientific">Dreissena polymorpha</name>
    <name type="common">Zebra mussel</name>
    <name type="synonym">Mytilus polymorpha</name>
    <dbReference type="NCBI Taxonomy" id="45954"/>
    <lineage>
        <taxon>Eukaryota</taxon>
        <taxon>Metazoa</taxon>
        <taxon>Spiralia</taxon>
        <taxon>Lophotrochozoa</taxon>
        <taxon>Mollusca</taxon>
        <taxon>Bivalvia</taxon>
        <taxon>Autobranchia</taxon>
        <taxon>Heteroconchia</taxon>
        <taxon>Euheterodonta</taxon>
        <taxon>Imparidentia</taxon>
        <taxon>Neoheterodontei</taxon>
        <taxon>Myida</taxon>
        <taxon>Dreissenoidea</taxon>
        <taxon>Dreissenidae</taxon>
        <taxon>Dreissena</taxon>
    </lineage>
</organism>
<keyword evidence="3" id="KW-1185">Reference proteome</keyword>
<name>A0A9D3Z4T3_DREPO</name>
<feature type="region of interest" description="Disordered" evidence="1">
    <location>
        <begin position="21"/>
        <end position="86"/>
    </location>
</feature>
<feature type="compositionally biased region" description="Pro residues" evidence="1">
    <location>
        <begin position="28"/>
        <end position="41"/>
    </location>
</feature>
<evidence type="ECO:0000313" key="2">
    <source>
        <dbReference type="EMBL" id="KAH3710292.1"/>
    </source>
</evidence>
<comment type="caution">
    <text evidence="2">The sequence shown here is derived from an EMBL/GenBank/DDBJ whole genome shotgun (WGS) entry which is preliminary data.</text>
</comment>
<dbReference type="AlphaFoldDB" id="A0A9D3Z4T3"/>
<reference evidence="2" key="2">
    <citation type="submission" date="2020-11" db="EMBL/GenBank/DDBJ databases">
        <authorList>
            <person name="McCartney M.A."/>
            <person name="Auch B."/>
            <person name="Kono T."/>
            <person name="Mallez S."/>
            <person name="Becker A."/>
            <person name="Gohl D.M."/>
            <person name="Silverstein K.A.T."/>
            <person name="Koren S."/>
            <person name="Bechman K.B."/>
            <person name="Herman A."/>
            <person name="Abrahante J.E."/>
            <person name="Garbe J."/>
        </authorList>
    </citation>
    <scope>NUCLEOTIDE SEQUENCE</scope>
    <source>
        <strain evidence="2">Duluth1</strain>
        <tissue evidence="2">Whole animal</tissue>
    </source>
</reference>
<dbReference type="EMBL" id="JAIWYP010000014">
    <property type="protein sequence ID" value="KAH3710292.1"/>
    <property type="molecule type" value="Genomic_DNA"/>
</dbReference>
<evidence type="ECO:0000256" key="1">
    <source>
        <dbReference type="SAM" id="MobiDB-lite"/>
    </source>
</evidence>
<evidence type="ECO:0000313" key="3">
    <source>
        <dbReference type="Proteomes" id="UP000828390"/>
    </source>
</evidence>
<dbReference type="Proteomes" id="UP000828390">
    <property type="component" value="Unassembled WGS sequence"/>
</dbReference>